<dbReference type="STRING" id="1307839.L21SP5_03848"/>
<accession>A0A0S2I527</accession>
<evidence type="ECO:0008006" key="3">
    <source>
        <dbReference type="Google" id="ProtNLM"/>
    </source>
</evidence>
<organism evidence="1 2">
    <name type="scientific">Salinivirga cyanobacteriivorans</name>
    <dbReference type="NCBI Taxonomy" id="1307839"/>
    <lineage>
        <taxon>Bacteria</taxon>
        <taxon>Pseudomonadati</taxon>
        <taxon>Bacteroidota</taxon>
        <taxon>Bacteroidia</taxon>
        <taxon>Bacteroidales</taxon>
        <taxon>Salinivirgaceae</taxon>
        <taxon>Salinivirga</taxon>
    </lineage>
</organism>
<proteinExistence type="predicted"/>
<dbReference type="OrthoDB" id="114489at2"/>
<dbReference type="InterPro" id="IPR014942">
    <property type="entry name" value="AbiEii"/>
</dbReference>
<dbReference type="Pfam" id="PF08843">
    <property type="entry name" value="AbiEii"/>
    <property type="match status" value="1"/>
</dbReference>
<dbReference type="AlphaFoldDB" id="A0A0S2I527"/>
<sequence>MSQFNAINIDVIKRIAHALGELNQRVVYVGGSVVSLYVNDPGADDVRPTQDIDLSLEITSLGELENLRQELAEKRFMQSPEDPVICRFRYQGIPVDIMATEEIGWAPANRWFKPGFKHLKLLELESELEIRILSLPYFLATKFDAYSSRGDNDPRTSKDFEDIIYVMDNNTNISQEILDAPNDVKEFLQVQIKSLLTNEMEEAVLSHLDPYTQSERYELLIKKLKKAIR</sequence>
<protein>
    <recommendedName>
        <fullName evidence="3">Nucleotidyl transferase AbiEii toxin, Type IV TA system</fullName>
    </recommendedName>
</protein>
<evidence type="ECO:0000313" key="2">
    <source>
        <dbReference type="Proteomes" id="UP000064893"/>
    </source>
</evidence>
<keyword evidence="2" id="KW-1185">Reference proteome</keyword>
<name>A0A0S2I527_9BACT</name>
<gene>
    <name evidence="1" type="ORF">L21SP5_03848</name>
</gene>
<dbReference type="RefSeq" id="WP_057954707.1">
    <property type="nucleotide sequence ID" value="NZ_CP013118.1"/>
</dbReference>
<dbReference type="KEGG" id="blq:L21SP5_03848"/>
<reference evidence="1 2" key="1">
    <citation type="submission" date="2015-11" db="EMBL/GenBank/DDBJ databases">
        <title>Description and complete genome sequence of a novel strain predominating in hypersaline microbial mats and representing a new family of the Bacteriodetes phylum.</title>
        <authorList>
            <person name="Spring S."/>
            <person name="Bunk B."/>
            <person name="Sproer C."/>
            <person name="Klenk H.-P."/>
        </authorList>
    </citation>
    <scope>NUCLEOTIDE SEQUENCE [LARGE SCALE GENOMIC DNA]</scope>
    <source>
        <strain evidence="1 2">L21-Spi-D4</strain>
    </source>
</reference>
<dbReference type="Proteomes" id="UP000064893">
    <property type="component" value="Chromosome"/>
</dbReference>
<evidence type="ECO:0000313" key="1">
    <source>
        <dbReference type="EMBL" id="ALO17441.1"/>
    </source>
</evidence>
<dbReference type="EMBL" id="CP013118">
    <property type="protein sequence ID" value="ALO17441.1"/>
    <property type="molecule type" value="Genomic_DNA"/>
</dbReference>